<evidence type="ECO:0000256" key="7">
    <source>
        <dbReference type="ARBA" id="ARBA00022917"/>
    </source>
</evidence>
<feature type="domain" description="Aminoacyl-transfer RNA synthetases class-II family profile" evidence="14">
    <location>
        <begin position="94"/>
        <end position="393"/>
    </location>
</feature>
<evidence type="ECO:0000256" key="6">
    <source>
        <dbReference type="ARBA" id="ARBA00022840"/>
    </source>
</evidence>
<dbReference type="GO" id="GO:0006435">
    <property type="term" value="P:threonyl-tRNA aminoacylation"/>
    <property type="evidence" value="ECO:0007669"/>
    <property type="project" value="InterPro"/>
</dbReference>
<keyword evidence="6" id="KW-0067">ATP-binding</keyword>
<feature type="compositionally biased region" description="Low complexity" evidence="13">
    <location>
        <begin position="38"/>
        <end position="59"/>
    </location>
</feature>
<dbReference type="InterPro" id="IPR033728">
    <property type="entry name" value="ThrRS_core"/>
</dbReference>
<dbReference type="Pfam" id="PF00587">
    <property type="entry name" value="tRNA-synt_2b"/>
    <property type="match status" value="1"/>
</dbReference>
<keyword evidence="10" id="KW-0030">Aminoacyl-tRNA synthetase</keyword>
<dbReference type="SUPFAM" id="SSF55681">
    <property type="entry name" value="Class II aaRS and biotin synthetases"/>
    <property type="match status" value="1"/>
</dbReference>
<evidence type="ECO:0000256" key="1">
    <source>
        <dbReference type="ARBA" id="ARBA00004305"/>
    </source>
</evidence>
<protein>
    <recommendedName>
        <fullName evidence="3">threonine--tRNA ligase</fullName>
        <ecNumber evidence="3">6.1.1.3</ecNumber>
    </recommendedName>
    <alternativeName>
        <fullName evidence="11">Threonyl-tRNA synthetase</fullName>
    </alternativeName>
</protein>
<keyword evidence="5" id="KW-0547">Nucleotide-binding</keyword>
<dbReference type="EC" id="6.1.1.3" evidence="3"/>
<evidence type="ECO:0000256" key="8">
    <source>
        <dbReference type="ARBA" id="ARBA00022946"/>
    </source>
</evidence>
<comment type="caution">
    <text evidence="15">The sequence shown here is derived from an EMBL/GenBank/DDBJ whole genome shotgun (WGS) entry which is preliminary data.</text>
</comment>
<evidence type="ECO:0000256" key="13">
    <source>
        <dbReference type="SAM" id="MobiDB-lite"/>
    </source>
</evidence>
<dbReference type="EMBL" id="JAVHNQ010000009">
    <property type="protein sequence ID" value="KAK6338662.1"/>
    <property type="molecule type" value="Genomic_DNA"/>
</dbReference>
<evidence type="ECO:0000313" key="16">
    <source>
        <dbReference type="Proteomes" id="UP001375240"/>
    </source>
</evidence>
<dbReference type="PRINTS" id="PR01047">
    <property type="entry name" value="TRNASYNTHTHR"/>
</dbReference>
<evidence type="ECO:0000256" key="12">
    <source>
        <dbReference type="ARBA" id="ARBA00049515"/>
    </source>
</evidence>
<dbReference type="PROSITE" id="PS50862">
    <property type="entry name" value="AA_TRNA_LIGASE_II"/>
    <property type="match status" value="1"/>
</dbReference>
<comment type="similarity">
    <text evidence="2">Belongs to the class-II aminoacyl-tRNA synthetase family.</text>
</comment>
<evidence type="ECO:0000256" key="10">
    <source>
        <dbReference type="ARBA" id="ARBA00023146"/>
    </source>
</evidence>
<evidence type="ECO:0000256" key="9">
    <source>
        <dbReference type="ARBA" id="ARBA00023128"/>
    </source>
</evidence>
<evidence type="ECO:0000256" key="11">
    <source>
        <dbReference type="ARBA" id="ARBA00031900"/>
    </source>
</evidence>
<dbReference type="InterPro" id="IPR036621">
    <property type="entry name" value="Anticodon-bd_dom_sf"/>
</dbReference>
<dbReference type="AlphaFoldDB" id="A0AAV9UF33"/>
<dbReference type="Proteomes" id="UP001375240">
    <property type="component" value="Unassembled WGS sequence"/>
</dbReference>
<dbReference type="PANTHER" id="PTHR11451">
    <property type="entry name" value="THREONINE-TRNA LIGASE"/>
    <property type="match status" value="1"/>
</dbReference>
<dbReference type="InterPro" id="IPR002320">
    <property type="entry name" value="Thr-tRNA-ligase_IIa"/>
</dbReference>
<keyword evidence="8" id="KW-0809">Transit peptide</keyword>
<dbReference type="GO" id="GO:0004829">
    <property type="term" value="F:threonine-tRNA ligase activity"/>
    <property type="evidence" value="ECO:0007669"/>
    <property type="project" value="UniProtKB-EC"/>
</dbReference>
<comment type="subcellular location">
    <subcellularLocation>
        <location evidence="1">Mitochondrion matrix</location>
    </subcellularLocation>
</comment>
<dbReference type="InterPro" id="IPR006195">
    <property type="entry name" value="aa-tRNA-synth_II"/>
</dbReference>
<keyword evidence="4" id="KW-0436">Ligase</keyword>
<dbReference type="InterPro" id="IPR002314">
    <property type="entry name" value="aa-tRNA-synt_IIb"/>
</dbReference>
<reference evidence="15 16" key="1">
    <citation type="submission" date="2019-10" db="EMBL/GenBank/DDBJ databases">
        <authorList>
            <person name="Palmer J.M."/>
        </authorList>
    </citation>
    <scope>NUCLEOTIDE SEQUENCE [LARGE SCALE GENOMIC DNA]</scope>
    <source>
        <strain evidence="15 16">TWF696</strain>
    </source>
</reference>
<keyword evidence="16" id="KW-1185">Reference proteome</keyword>
<dbReference type="InterPro" id="IPR045864">
    <property type="entry name" value="aa-tRNA-synth_II/BPL/LPL"/>
</dbReference>
<dbReference type="CDD" id="cd00771">
    <property type="entry name" value="ThrRS_core"/>
    <property type="match status" value="1"/>
</dbReference>
<dbReference type="PANTHER" id="PTHR11451:SF50">
    <property type="entry name" value="THREONINE--TRNA LIGASE, MITOCHONDRIAL"/>
    <property type="match status" value="1"/>
</dbReference>
<dbReference type="GO" id="GO:0005524">
    <property type="term" value="F:ATP binding"/>
    <property type="evidence" value="ECO:0007669"/>
    <property type="project" value="UniProtKB-KW"/>
</dbReference>
<sequence length="529" mass="60038">MKRLKLLPSTSSRQLTRPSPRRLFCARCLPPPFHRLYSNSPPAASTTTTNDKTTSTTPRTDTKPADKTVHHALATTQNLYFVSDTSPGSPVFLPHGTRIFNRLIQFLRAQYAQYGFEEVNTPQIFRNTLWQQSGHYDKYANDMFRVSSLKRTEEGSETGRKEGEVHGDSLKPMNCPGHCLIYAERKRGWRELPLRLAEFSPLHRDEVKSALTGLTRVRRFHQDDAHIFCRPDQILPEITATLSMLAHVYRIFHLTDYRFVLSTRPPNALGSADEWAHAEKVLVDCLNATTREWTLSQGDGAFYGPKIDVLLRDDEGREHQTATIQLDFQLPKNFKLRYDAPKPSETTPTTASDSIDGNLAKYAGTPVIIHRALFGSLERFMALLIEKHRGHWPFWLSPRQAIVIPTADTPEITSFAQHVHARLAGLAIDAHGQRIDYPRPLFMRTYHVDISDKFRKSLGKRVAEAKGMGDGRGMGYNVVVVVGEKEAKSGIVDYELCNWATGRYESRPGSSVTPEMLHQRFMEMESAYQ</sequence>
<name>A0AAV9UF33_9PEZI</name>
<evidence type="ECO:0000256" key="5">
    <source>
        <dbReference type="ARBA" id="ARBA00022741"/>
    </source>
</evidence>
<evidence type="ECO:0000259" key="14">
    <source>
        <dbReference type="PROSITE" id="PS50862"/>
    </source>
</evidence>
<accession>A0AAV9UF33</accession>
<evidence type="ECO:0000256" key="3">
    <source>
        <dbReference type="ARBA" id="ARBA00013163"/>
    </source>
</evidence>
<proteinExistence type="inferred from homology"/>
<organism evidence="15 16">
    <name type="scientific">Orbilia brochopaga</name>
    <dbReference type="NCBI Taxonomy" id="3140254"/>
    <lineage>
        <taxon>Eukaryota</taxon>
        <taxon>Fungi</taxon>
        <taxon>Dikarya</taxon>
        <taxon>Ascomycota</taxon>
        <taxon>Pezizomycotina</taxon>
        <taxon>Orbiliomycetes</taxon>
        <taxon>Orbiliales</taxon>
        <taxon>Orbiliaceae</taxon>
        <taxon>Orbilia</taxon>
    </lineage>
</organism>
<feature type="region of interest" description="Disordered" evidence="13">
    <location>
        <begin position="36"/>
        <end position="66"/>
    </location>
</feature>
<evidence type="ECO:0000256" key="4">
    <source>
        <dbReference type="ARBA" id="ARBA00022598"/>
    </source>
</evidence>
<keyword evidence="9" id="KW-0496">Mitochondrion</keyword>
<dbReference type="GO" id="GO:0005759">
    <property type="term" value="C:mitochondrial matrix"/>
    <property type="evidence" value="ECO:0007669"/>
    <property type="project" value="UniProtKB-SubCell"/>
</dbReference>
<dbReference type="Gene3D" id="3.40.50.800">
    <property type="entry name" value="Anticodon-binding domain"/>
    <property type="match status" value="1"/>
</dbReference>
<gene>
    <name evidence="15" type="ORF">TWF696_009473</name>
</gene>
<dbReference type="SUPFAM" id="SSF52954">
    <property type="entry name" value="Class II aaRS ABD-related"/>
    <property type="match status" value="1"/>
</dbReference>
<dbReference type="FunFam" id="3.30.930.10:FF:000039">
    <property type="entry name" value="Threonyl-tRNA synthetase, mitochondrial"/>
    <property type="match status" value="1"/>
</dbReference>
<dbReference type="Gene3D" id="3.30.930.10">
    <property type="entry name" value="Bira Bifunctional Protein, Domain 2"/>
    <property type="match status" value="1"/>
</dbReference>
<keyword evidence="7" id="KW-0648">Protein biosynthesis</keyword>
<evidence type="ECO:0000256" key="2">
    <source>
        <dbReference type="ARBA" id="ARBA00008226"/>
    </source>
</evidence>
<comment type="catalytic activity">
    <reaction evidence="12">
        <text>tRNA(Thr) + L-threonine + ATP = L-threonyl-tRNA(Thr) + AMP + diphosphate + H(+)</text>
        <dbReference type="Rhea" id="RHEA:24624"/>
        <dbReference type="Rhea" id="RHEA-COMP:9670"/>
        <dbReference type="Rhea" id="RHEA-COMP:9704"/>
        <dbReference type="ChEBI" id="CHEBI:15378"/>
        <dbReference type="ChEBI" id="CHEBI:30616"/>
        <dbReference type="ChEBI" id="CHEBI:33019"/>
        <dbReference type="ChEBI" id="CHEBI:57926"/>
        <dbReference type="ChEBI" id="CHEBI:78442"/>
        <dbReference type="ChEBI" id="CHEBI:78534"/>
        <dbReference type="ChEBI" id="CHEBI:456215"/>
        <dbReference type="EC" id="6.1.1.3"/>
    </reaction>
</comment>
<evidence type="ECO:0000313" key="15">
    <source>
        <dbReference type="EMBL" id="KAK6338662.1"/>
    </source>
</evidence>